<sequence>MDRSQQRLREIHSTSIGNRAHMLEPEPSFGSRRGKHNVLRLGWQAISSKERDQVPRRAGAASGIAQFSDCGRRMGERPSPYNCGHRNAGSSAMNTSTLGCERSPASTSTSSAVTIFDGSTVPAGPHPDTGSLYDGDAGYTELYRCRHGDVALPPSSTIAASPPAREEDVSVDQGSVAFGHADKTVGDDVVSQALKPPIDAEEAQTPARHEADHSGAEANSLVPQSAASTKLESKPRIKRRDRRKGANVNVATQRAVAPRMIKACHPRLSVTCFSMKWQVSTKKSKC</sequence>
<proteinExistence type="predicted"/>
<protein>
    <submittedName>
        <fullName evidence="2">Uncharacterized protein</fullName>
    </submittedName>
</protein>
<gene>
    <name evidence="2" type="ORF">EMEDMD4_1280062</name>
</gene>
<name>A0A508WQS9_9HYPH</name>
<feature type="compositionally biased region" description="Basic residues" evidence="1">
    <location>
        <begin position="236"/>
        <end position="245"/>
    </location>
</feature>
<evidence type="ECO:0000256" key="1">
    <source>
        <dbReference type="SAM" id="MobiDB-lite"/>
    </source>
</evidence>
<accession>A0A508WQS9</accession>
<dbReference type="EMBL" id="CABFNB010000033">
    <property type="protein sequence ID" value="VTZ59875.1"/>
    <property type="molecule type" value="Genomic_DNA"/>
</dbReference>
<feature type="region of interest" description="Disordered" evidence="1">
    <location>
        <begin position="1"/>
        <end position="34"/>
    </location>
</feature>
<dbReference type="Proteomes" id="UP000507954">
    <property type="component" value="Unassembled WGS sequence"/>
</dbReference>
<evidence type="ECO:0000313" key="2">
    <source>
        <dbReference type="EMBL" id="VTZ59875.1"/>
    </source>
</evidence>
<feature type="region of interest" description="Disordered" evidence="1">
    <location>
        <begin position="200"/>
        <end position="249"/>
    </location>
</feature>
<dbReference type="AlphaFoldDB" id="A0A508WQS9"/>
<organism evidence="2">
    <name type="scientific">Sinorhizobium medicae</name>
    <dbReference type="NCBI Taxonomy" id="110321"/>
    <lineage>
        <taxon>Bacteria</taxon>
        <taxon>Pseudomonadati</taxon>
        <taxon>Pseudomonadota</taxon>
        <taxon>Alphaproteobacteria</taxon>
        <taxon>Hyphomicrobiales</taxon>
        <taxon>Rhizobiaceae</taxon>
        <taxon>Sinorhizobium/Ensifer group</taxon>
        <taxon>Sinorhizobium</taxon>
    </lineage>
</organism>
<feature type="compositionally biased region" description="Polar residues" evidence="1">
    <location>
        <begin position="221"/>
        <end position="230"/>
    </location>
</feature>
<reference evidence="2" key="1">
    <citation type="submission" date="2019-06" db="EMBL/GenBank/DDBJ databases">
        <authorList>
            <person name="Le Quere A."/>
            <person name="Colella S."/>
        </authorList>
    </citation>
    <scope>NUCLEOTIDE SEQUENCE</scope>
    <source>
        <strain evidence="2">EmedicaeMD41</strain>
    </source>
</reference>
<feature type="compositionally biased region" description="Basic and acidic residues" evidence="1">
    <location>
        <begin position="1"/>
        <end position="12"/>
    </location>
</feature>